<dbReference type="GO" id="GO:0016020">
    <property type="term" value="C:membrane"/>
    <property type="evidence" value="ECO:0007669"/>
    <property type="project" value="UniProtKB-SubCell"/>
</dbReference>
<evidence type="ECO:0000256" key="10">
    <source>
        <dbReference type="ARBA" id="ARBA00023303"/>
    </source>
</evidence>
<dbReference type="SMART" id="SM00079">
    <property type="entry name" value="PBPe"/>
    <property type="match status" value="1"/>
</dbReference>
<keyword evidence="3 11" id="KW-0812">Transmembrane</keyword>
<dbReference type="InterPro" id="IPR015683">
    <property type="entry name" value="Ionotropic_Glu_rcpt"/>
</dbReference>
<dbReference type="Pfam" id="PF00060">
    <property type="entry name" value="Lig_chan"/>
    <property type="match status" value="1"/>
</dbReference>
<dbReference type="Proteomes" id="UP000554482">
    <property type="component" value="Unassembled WGS sequence"/>
</dbReference>
<evidence type="ECO:0000256" key="5">
    <source>
        <dbReference type="ARBA" id="ARBA00023065"/>
    </source>
</evidence>
<dbReference type="PANTHER" id="PTHR18966">
    <property type="entry name" value="IONOTROPIC GLUTAMATE RECEPTOR"/>
    <property type="match status" value="1"/>
</dbReference>
<evidence type="ECO:0000256" key="1">
    <source>
        <dbReference type="ARBA" id="ARBA00004141"/>
    </source>
</evidence>
<keyword evidence="2" id="KW-0813">Transport</keyword>
<gene>
    <name evidence="13" type="ORF">FRX31_008559</name>
</gene>
<evidence type="ECO:0000256" key="8">
    <source>
        <dbReference type="ARBA" id="ARBA00023180"/>
    </source>
</evidence>
<dbReference type="Gene3D" id="3.40.190.10">
    <property type="entry name" value="Periplasmic binding protein-like II"/>
    <property type="match status" value="2"/>
</dbReference>
<dbReference type="InterPro" id="IPR019594">
    <property type="entry name" value="Glu/Gly-bd"/>
</dbReference>
<feature type="transmembrane region" description="Helical" evidence="11">
    <location>
        <begin position="153"/>
        <end position="171"/>
    </location>
</feature>
<evidence type="ECO:0000313" key="14">
    <source>
        <dbReference type="Proteomes" id="UP000554482"/>
    </source>
</evidence>
<keyword evidence="8" id="KW-0325">Glycoprotein</keyword>
<dbReference type="SUPFAM" id="SSF53850">
    <property type="entry name" value="Periplasmic binding protein-like II"/>
    <property type="match status" value="1"/>
</dbReference>
<reference evidence="13 14" key="1">
    <citation type="submission" date="2020-06" db="EMBL/GenBank/DDBJ databases">
        <title>Transcriptomic and genomic resources for Thalictrum thalictroides and T. hernandezii: Facilitating candidate gene discovery in an emerging model plant lineage.</title>
        <authorList>
            <person name="Arias T."/>
            <person name="Riano-Pachon D.M."/>
            <person name="Di Stilio V.S."/>
        </authorList>
    </citation>
    <scope>NUCLEOTIDE SEQUENCE [LARGE SCALE GENOMIC DNA]</scope>
    <source>
        <strain evidence="14">cv. WT478/WT964</strain>
        <tissue evidence="13">Leaves</tissue>
    </source>
</reference>
<dbReference type="EMBL" id="JABWDY010008885">
    <property type="protein sequence ID" value="KAF5201855.1"/>
    <property type="molecule type" value="Genomic_DNA"/>
</dbReference>
<evidence type="ECO:0000256" key="11">
    <source>
        <dbReference type="SAM" id="Phobius"/>
    </source>
</evidence>
<evidence type="ECO:0000256" key="7">
    <source>
        <dbReference type="ARBA" id="ARBA00023170"/>
    </source>
</evidence>
<keyword evidence="14" id="KW-1185">Reference proteome</keyword>
<protein>
    <submittedName>
        <fullName evidence="13">Glutamate receptor 3.3</fullName>
    </submittedName>
</protein>
<organism evidence="13 14">
    <name type="scientific">Thalictrum thalictroides</name>
    <name type="common">Rue-anemone</name>
    <name type="synonym">Anemone thalictroides</name>
    <dbReference type="NCBI Taxonomy" id="46969"/>
    <lineage>
        <taxon>Eukaryota</taxon>
        <taxon>Viridiplantae</taxon>
        <taxon>Streptophyta</taxon>
        <taxon>Embryophyta</taxon>
        <taxon>Tracheophyta</taxon>
        <taxon>Spermatophyta</taxon>
        <taxon>Magnoliopsida</taxon>
        <taxon>Ranunculales</taxon>
        <taxon>Ranunculaceae</taxon>
        <taxon>Thalictroideae</taxon>
        <taxon>Thalictrum</taxon>
    </lineage>
</organism>
<comment type="caution">
    <text evidence="13">The sequence shown here is derived from an EMBL/GenBank/DDBJ whole genome shotgun (WGS) entry which is preliminary data.</text>
</comment>
<keyword evidence="7 13" id="KW-0675">Receptor</keyword>
<dbReference type="AlphaFoldDB" id="A0A7J6WZ47"/>
<feature type="transmembrane region" description="Helical" evidence="11">
    <location>
        <begin position="359"/>
        <end position="379"/>
    </location>
</feature>
<comment type="subcellular location">
    <subcellularLocation>
        <location evidence="1">Membrane</location>
        <topology evidence="1">Multi-pass membrane protein</topology>
    </subcellularLocation>
</comment>
<keyword evidence="6 11" id="KW-0472">Membrane</keyword>
<feature type="domain" description="Ionotropic glutamate receptor C-terminal" evidence="12">
    <location>
        <begin position="2"/>
        <end position="338"/>
    </location>
</feature>
<evidence type="ECO:0000313" key="13">
    <source>
        <dbReference type="EMBL" id="KAF5201855.1"/>
    </source>
</evidence>
<keyword evidence="9" id="KW-1071">Ligand-gated ion channel</keyword>
<dbReference type="CDD" id="cd13686">
    <property type="entry name" value="GluR_Plant"/>
    <property type="match status" value="1"/>
</dbReference>
<evidence type="ECO:0000256" key="9">
    <source>
        <dbReference type="ARBA" id="ARBA00023286"/>
    </source>
</evidence>
<name>A0A7J6WZ47_THATH</name>
<feature type="transmembrane region" description="Helical" evidence="11">
    <location>
        <begin position="183"/>
        <end position="202"/>
    </location>
</feature>
<keyword evidence="4 11" id="KW-1133">Transmembrane helix</keyword>
<evidence type="ECO:0000256" key="6">
    <source>
        <dbReference type="ARBA" id="ARBA00023136"/>
    </source>
</evidence>
<dbReference type="OrthoDB" id="5984008at2759"/>
<accession>A0A7J6WZ47</accession>
<dbReference type="Gene3D" id="1.10.287.70">
    <property type="match status" value="1"/>
</dbReference>
<keyword evidence="10" id="KW-0407">Ion channel</keyword>
<evidence type="ECO:0000256" key="2">
    <source>
        <dbReference type="ARBA" id="ARBA00022448"/>
    </source>
</evidence>
<dbReference type="GO" id="GO:0015276">
    <property type="term" value="F:ligand-gated monoatomic ion channel activity"/>
    <property type="evidence" value="ECO:0007669"/>
    <property type="project" value="InterPro"/>
</dbReference>
<dbReference type="FunFam" id="1.10.287.70:FF:000172">
    <property type="entry name" value="Glutamate receptor"/>
    <property type="match status" value="1"/>
</dbReference>
<evidence type="ECO:0000256" key="3">
    <source>
        <dbReference type="ARBA" id="ARBA00022692"/>
    </source>
</evidence>
<keyword evidence="5" id="KW-0406">Ion transport</keyword>
<evidence type="ECO:0000259" key="12">
    <source>
        <dbReference type="SMART" id="SM00079"/>
    </source>
</evidence>
<dbReference type="InterPro" id="IPR001320">
    <property type="entry name" value="Iontro_rcpt_C"/>
</dbReference>
<dbReference type="Pfam" id="PF10613">
    <property type="entry name" value="Lig_chan-Glu_bd"/>
    <property type="match status" value="1"/>
</dbReference>
<sequence length="503" mass="57683">MIIGIPGKTQFEKFVKVNDEDKVRNGEEEPTGFCIDVFKKALPLLNYDLPHKFEPFKGLYDDLVDQVYLKKFDAIVGDITILENRSNYVEFTQPYAETGLTMVVPVKRQNTEWLFARPFTGNMWLVLAIVFMYTMLVVWMLEHRTNPEFRGPWKNQLSTAMWFTFSTLFFAHKESLRSNFTRIVMVVWLFVVFVITSSYTAGLTSMLTVQRLEPTVTDINTLRINNSPVGCDGDSFIKKYLEEVLQLKNIITVTDEDDYPKEFESGRIKAAFLEVPYKRVFLAKYCKDYQIAGPTDRFGGLGFVFPKGSPMARDFSKAFLNLSEDGTLTKLDDTWFKPSDECSNFDSAAANQSLSLRNFWSLFLITALTSTIMLIVYIVRMYKKSRRHCVSPLGTPQTDNNFWYGIKRLAAYFAKGNQRSQRDSVSTQSKDVEIFISSNGDYLSEYHTPGHPQLPPLAEIEMPATYIASSDSQTRSLRLANSFPALHRPVHGTYYEDHTPRST</sequence>
<feature type="transmembrane region" description="Helical" evidence="11">
    <location>
        <begin position="123"/>
        <end position="141"/>
    </location>
</feature>
<evidence type="ECO:0000256" key="4">
    <source>
        <dbReference type="ARBA" id="ARBA00022989"/>
    </source>
</evidence>
<dbReference type="FunFam" id="3.40.190.10:FF:000054">
    <property type="entry name" value="Glutamate receptor"/>
    <property type="match status" value="1"/>
</dbReference>
<proteinExistence type="predicted"/>